<dbReference type="GO" id="GO:0022857">
    <property type="term" value="F:transmembrane transporter activity"/>
    <property type="evidence" value="ECO:0007669"/>
    <property type="project" value="InterPro"/>
</dbReference>
<gene>
    <name evidence="3" type="ORF">FSP39_009883</name>
</gene>
<dbReference type="AlphaFoldDB" id="A0AA88Y8G8"/>
<evidence type="ECO:0000313" key="4">
    <source>
        <dbReference type="Proteomes" id="UP001186944"/>
    </source>
</evidence>
<feature type="transmembrane region" description="Helical" evidence="2">
    <location>
        <begin position="332"/>
        <end position="352"/>
    </location>
</feature>
<dbReference type="EMBL" id="VSWD01000007">
    <property type="protein sequence ID" value="KAK3097465.1"/>
    <property type="molecule type" value="Genomic_DNA"/>
</dbReference>
<feature type="transmembrane region" description="Helical" evidence="2">
    <location>
        <begin position="149"/>
        <end position="171"/>
    </location>
</feature>
<evidence type="ECO:0000313" key="3">
    <source>
        <dbReference type="EMBL" id="KAK3097465.1"/>
    </source>
</evidence>
<feature type="compositionally biased region" description="Low complexity" evidence="1">
    <location>
        <begin position="647"/>
        <end position="661"/>
    </location>
</feature>
<dbReference type="Proteomes" id="UP001186944">
    <property type="component" value="Unassembled WGS sequence"/>
</dbReference>
<proteinExistence type="predicted"/>
<reference evidence="3" key="1">
    <citation type="submission" date="2019-08" db="EMBL/GenBank/DDBJ databases">
        <title>The improved chromosome-level genome for the pearl oyster Pinctada fucata martensii using PacBio sequencing and Hi-C.</title>
        <authorList>
            <person name="Zheng Z."/>
        </authorList>
    </citation>
    <scope>NUCLEOTIDE SEQUENCE</scope>
    <source>
        <strain evidence="3">ZZ-2019</strain>
        <tissue evidence="3">Adductor muscle</tissue>
    </source>
</reference>
<feature type="transmembrane region" description="Helical" evidence="2">
    <location>
        <begin position="107"/>
        <end position="129"/>
    </location>
</feature>
<feature type="compositionally biased region" description="Polar residues" evidence="1">
    <location>
        <begin position="617"/>
        <end position="629"/>
    </location>
</feature>
<feature type="transmembrane region" description="Helical" evidence="2">
    <location>
        <begin position="364"/>
        <end position="388"/>
    </location>
</feature>
<keyword evidence="2" id="KW-0472">Membrane</keyword>
<dbReference type="InterPro" id="IPR050327">
    <property type="entry name" value="Proton-linked_MCT"/>
</dbReference>
<feature type="transmembrane region" description="Helical" evidence="2">
    <location>
        <begin position="239"/>
        <end position="256"/>
    </location>
</feature>
<dbReference type="Pfam" id="PF07690">
    <property type="entry name" value="MFS_1"/>
    <property type="match status" value="1"/>
</dbReference>
<dbReference type="PANTHER" id="PTHR11360:SF251">
    <property type="entry name" value="MAJOR FACILITATOR SUPERFAMILY (MFS) PROFILE DOMAIN-CONTAINING PROTEIN"/>
    <property type="match status" value="1"/>
</dbReference>
<feature type="transmembrane region" description="Helical" evidence="2">
    <location>
        <begin position="204"/>
        <end position="227"/>
    </location>
</feature>
<feature type="compositionally biased region" description="Low complexity" evidence="1">
    <location>
        <begin position="48"/>
        <end position="60"/>
    </location>
</feature>
<dbReference type="InterPro" id="IPR011701">
    <property type="entry name" value="MFS"/>
</dbReference>
<dbReference type="InterPro" id="IPR036259">
    <property type="entry name" value="MFS_trans_sf"/>
</dbReference>
<accession>A0AA88Y8G8</accession>
<feature type="region of interest" description="Disordered" evidence="1">
    <location>
        <begin position="1"/>
        <end position="73"/>
    </location>
</feature>
<feature type="transmembrane region" description="Helical" evidence="2">
    <location>
        <begin position="178"/>
        <end position="198"/>
    </location>
</feature>
<sequence>MLSNPAHHSGIENKRSLSERKQVSRKCSNESSKNISYDGNSSFRIIPGNGSSSIQDSGSSARENNNGIPVTMKTPQLRKEATPVCDGADQKTMTRIDFGDHFPEGGWGWVVVAAANLVHMLCNGFHFAFGTLYLCILDRKDISADSIHAVWLGTVGLSITLFLSPVISTICQRKSPRLYAVIGGLICSLGCLFLSFSHKIEQLFISHCVVMSIGSGITLNTASIIVGRYFRRKRELAEMIMTSGTGIGAALMAVLLRELFGKMEWMKMLQVVAGILVLTIVAGALYRSASMYHPRRKVIMHIKSQKKARREQEVDDYPYFDFSALRMRGLQALMIISSIAGFGIFVPFIILFKNGKDKGISSEMLLLLNVYLGLGFFIGCLAQGFIVIRDSKECSICKRYLCQTCCMTCGVLTLLLLMAKDFDSYALFAWGFGIFCGGYFYTLKMYTYELVKFKIMERAWGFVCAAQIIPILVGSPISIYLNTTHESDQAGFIFAGVSMLLAGFLFFLMPPFERHKSNLEVIQLAKNSCSKNSAEAAALLDLDLTEALVTKPLNNVQFIVSPSRLKHTGKDSGKIQMQCFIHHKEKEKPKQIVLSKITEEKEGLRLDFNEVSQCSLSSKTESSSQNKNEQIPAKFNGNEFPSESTHSNHTGKSSSESNSSKSEGRKLKKNIDNFKIELFDPPSQEKESTATVSYDSDLYINLCEAQV</sequence>
<keyword evidence="4" id="KW-1185">Reference proteome</keyword>
<feature type="region of interest" description="Disordered" evidence="1">
    <location>
        <begin position="617"/>
        <end position="667"/>
    </location>
</feature>
<evidence type="ECO:0000256" key="2">
    <source>
        <dbReference type="SAM" id="Phobius"/>
    </source>
</evidence>
<name>A0AA88Y8G8_PINIB</name>
<keyword evidence="2" id="KW-0812">Transmembrane</keyword>
<feature type="transmembrane region" description="Helical" evidence="2">
    <location>
        <begin position="425"/>
        <end position="447"/>
    </location>
</feature>
<feature type="compositionally biased region" description="Polar residues" evidence="1">
    <location>
        <begin position="25"/>
        <end position="43"/>
    </location>
</feature>
<comment type="caution">
    <text evidence="3">The sequence shown here is derived from an EMBL/GenBank/DDBJ whole genome shotgun (WGS) entry which is preliminary data.</text>
</comment>
<feature type="transmembrane region" description="Helical" evidence="2">
    <location>
        <begin position="400"/>
        <end position="419"/>
    </location>
</feature>
<feature type="transmembrane region" description="Helical" evidence="2">
    <location>
        <begin position="459"/>
        <end position="479"/>
    </location>
</feature>
<dbReference type="PANTHER" id="PTHR11360">
    <property type="entry name" value="MONOCARBOXYLATE TRANSPORTER"/>
    <property type="match status" value="1"/>
</dbReference>
<organism evidence="3 4">
    <name type="scientific">Pinctada imbricata</name>
    <name type="common">Atlantic pearl-oyster</name>
    <name type="synonym">Pinctada martensii</name>
    <dbReference type="NCBI Taxonomy" id="66713"/>
    <lineage>
        <taxon>Eukaryota</taxon>
        <taxon>Metazoa</taxon>
        <taxon>Spiralia</taxon>
        <taxon>Lophotrochozoa</taxon>
        <taxon>Mollusca</taxon>
        <taxon>Bivalvia</taxon>
        <taxon>Autobranchia</taxon>
        <taxon>Pteriomorphia</taxon>
        <taxon>Pterioida</taxon>
        <taxon>Pterioidea</taxon>
        <taxon>Pteriidae</taxon>
        <taxon>Pinctada</taxon>
    </lineage>
</organism>
<dbReference type="SUPFAM" id="SSF103473">
    <property type="entry name" value="MFS general substrate transporter"/>
    <property type="match status" value="1"/>
</dbReference>
<dbReference type="Gene3D" id="1.20.1250.20">
    <property type="entry name" value="MFS general substrate transporter like domains"/>
    <property type="match status" value="1"/>
</dbReference>
<feature type="transmembrane region" description="Helical" evidence="2">
    <location>
        <begin position="491"/>
        <end position="509"/>
    </location>
</feature>
<feature type="compositionally biased region" description="Basic and acidic residues" evidence="1">
    <location>
        <begin position="9"/>
        <end position="22"/>
    </location>
</feature>
<evidence type="ECO:0000256" key="1">
    <source>
        <dbReference type="SAM" id="MobiDB-lite"/>
    </source>
</evidence>
<protein>
    <submittedName>
        <fullName evidence="3">Uncharacterized protein</fullName>
    </submittedName>
</protein>
<feature type="transmembrane region" description="Helical" evidence="2">
    <location>
        <begin position="268"/>
        <end position="286"/>
    </location>
</feature>
<keyword evidence="2" id="KW-1133">Transmembrane helix</keyword>